<gene>
    <name evidence="2" type="ORF">NPIL_334411</name>
</gene>
<dbReference type="Proteomes" id="UP000887013">
    <property type="component" value="Unassembled WGS sequence"/>
</dbReference>
<comment type="caution">
    <text evidence="2">The sequence shown here is derived from an EMBL/GenBank/DDBJ whole genome shotgun (WGS) entry which is preliminary data.</text>
</comment>
<dbReference type="AlphaFoldDB" id="A0A8X6NNL4"/>
<evidence type="ECO:0000313" key="2">
    <source>
        <dbReference type="EMBL" id="GFT25592.1"/>
    </source>
</evidence>
<sequence length="111" mass="13105">MESSEDIDEDYRQLAVTYSIRITSRKQRKLWVGGTRRVFRIPKEEARKMFTRMSHIVYKISFQCHKTSCSESYTALSDSGFDVEKHCQEFSSENEFPSPVPPVERRLPHEK</sequence>
<reference evidence="2" key="1">
    <citation type="submission" date="2020-08" db="EMBL/GenBank/DDBJ databases">
        <title>Multicomponent nature underlies the extraordinary mechanical properties of spider dragline silk.</title>
        <authorList>
            <person name="Kono N."/>
            <person name="Nakamura H."/>
            <person name="Mori M."/>
            <person name="Yoshida Y."/>
            <person name="Ohtoshi R."/>
            <person name="Malay A.D."/>
            <person name="Moran D.A.P."/>
            <person name="Tomita M."/>
            <person name="Numata K."/>
            <person name="Arakawa K."/>
        </authorList>
    </citation>
    <scope>NUCLEOTIDE SEQUENCE</scope>
</reference>
<protein>
    <submittedName>
        <fullName evidence="2">Uncharacterized protein</fullName>
    </submittedName>
</protein>
<dbReference type="EMBL" id="BMAW01011800">
    <property type="protein sequence ID" value="GFT25592.1"/>
    <property type="molecule type" value="Genomic_DNA"/>
</dbReference>
<organism evidence="2 3">
    <name type="scientific">Nephila pilipes</name>
    <name type="common">Giant wood spider</name>
    <name type="synonym">Nephila maculata</name>
    <dbReference type="NCBI Taxonomy" id="299642"/>
    <lineage>
        <taxon>Eukaryota</taxon>
        <taxon>Metazoa</taxon>
        <taxon>Ecdysozoa</taxon>
        <taxon>Arthropoda</taxon>
        <taxon>Chelicerata</taxon>
        <taxon>Arachnida</taxon>
        <taxon>Araneae</taxon>
        <taxon>Araneomorphae</taxon>
        <taxon>Entelegynae</taxon>
        <taxon>Araneoidea</taxon>
        <taxon>Nephilidae</taxon>
        <taxon>Nephila</taxon>
    </lineage>
</organism>
<feature type="region of interest" description="Disordered" evidence="1">
    <location>
        <begin position="92"/>
        <end position="111"/>
    </location>
</feature>
<proteinExistence type="predicted"/>
<name>A0A8X6NNL4_NEPPI</name>
<evidence type="ECO:0000313" key="3">
    <source>
        <dbReference type="Proteomes" id="UP000887013"/>
    </source>
</evidence>
<evidence type="ECO:0000256" key="1">
    <source>
        <dbReference type="SAM" id="MobiDB-lite"/>
    </source>
</evidence>
<keyword evidence="3" id="KW-1185">Reference proteome</keyword>
<accession>A0A8X6NNL4</accession>